<feature type="non-terminal residue" evidence="3">
    <location>
        <position position="181"/>
    </location>
</feature>
<feature type="non-terminal residue" evidence="3">
    <location>
        <position position="1"/>
    </location>
</feature>
<dbReference type="Pfam" id="PF07469">
    <property type="entry name" value="DUF1518"/>
    <property type="match status" value="1"/>
</dbReference>
<proteinExistence type="predicted"/>
<dbReference type="GO" id="GO:0032870">
    <property type="term" value="P:cellular response to hormone stimulus"/>
    <property type="evidence" value="ECO:0007669"/>
    <property type="project" value="TreeGrafter"/>
</dbReference>
<protein>
    <submittedName>
        <fullName evidence="3">NCOA1 protein</fullName>
    </submittedName>
</protein>
<dbReference type="GO" id="GO:0016922">
    <property type="term" value="F:nuclear receptor binding"/>
    <property type="evidence" value="ECO:0007669"/>
    <property type="project" value="TreeGrafter"/>
</dbReference>
<feature type="compositionally biased region" description="Polar residues" evidence="1">
    <location>
        <begin position="66"/>
        <end position="78"/>
    </location>
</feature>
<dbReference type="PANTHER" id="PTHR10684">
    <property type="entry name" value="NUCLEAR RECEPTOR COACTIVATOR"/>
    <property type="match status" value="1"/>
</dbReference>
<evidence type="ECO:0000256" key="1">
    <source>
        <dbReference type="SAM" id="MobiDB-lite"/>
    </source>
</evidence>
<feature type="compositionally biased region" description="Low complexity" evidence="1">
    <location>
        <begin position="28"/>
        <end position="40"/>
    </location>
</feature>
<dbReference type="EMBL" id="WEIV01000616">
    <property type="protein sequence ID" value="NWI48998.1"/>
    <property type="molecule type" value="Genomic_DNA"/>
</dbReference>
<dbReference type="GO" id="GO:0005634">
    <property type="term" value="C:nucleus"/>
    <property type="evidence" value="ECO:0007669"/>
    <property type="project" value="InterPro"/>
</dbReference>
<dbReference type="AlphaFoldDB" id="A0A851BXB0"/>
<feature type="region of interest" description="Disordered" evidence="1">
    <location>
        <begin position="1"/>
        <end position="91"/>
    </location>
</feature>
<dbReference type="InterPro" id="IPR017426">
    <property type="entry name" value="Nuclear_rcpt_coactivator"/>
</dbReference>
<dbReference type="PANTHER" id="PTHR10684:SF1">
    <property type="entry name" value="NUCLEAR RECEPTOR COACTIVATOR 1"/>
    <property type="match status" value="1"/>
</dbReference>
<gene>
    <name evidence="3" type="primary">Ncoa1</name>
    <name evidence="3" type="ORF">CALVIR_R14628</name>
</gene>
<organism evidence="3 4">
    <name type="scientific">Calyptomena viridis</name>
    <name type="common">Lesser green broadbill</name>
    <dbReference type="NCBI Taxonomy" id="135972"/>
    <lineage>
        <taxon>Eukaryota</taxon>
        <taxon>Metazoa</taxon>
        <taxon>Chordata</taxon>
        <taxon>Craniata</taxon>
        <taxon>Vertebrata</taxon>
        <taxon>Euteleostomi</taxon>
        <taxon>Archelosauria</taxon>
        <taxon>Archosauria</taxon>
        <taxon>Dinosauria</taxon>
        <taxon>Saurischia</taxon>
        <taxon>Theropoda</taxon>
        <taxon>Coelurosauria</taxon>
        <taxon>Aves</taxon>
        <taxon>Neognathae</taxon>
        <taxon>Neoaves</taxon>
        <taxon>Telluraves</taxon>
        <taxon>Australaves</taxon>
        <taxon>Passeriformes</taxon>
        <taxon>Eurylaimidae</taxon>
        <taxon>Calyptomena</taxon>
    </lineage>
</organism>
<sequence length="181" mass="18816">AGCGGWIRAPLTPRVSPGMAQQSDPAFAPALSPSSPLMSPQLPPSQSPMLPPAPPAPGYQSPDMKSWQQGAMGNNGVFSQAGQPPAAPAQPGMYNNMSITVSMAGGNTNVQNINPMAGQMPMNSLQMPGMNSMCSEQVNDAALRPAGLYCNQLSSTDLLKPEADGAQVSKKLLLRTSQVPR</sequence>
<reference evidence="3" key="1">
    <citation type="submission" date="2019-10" db="EMBL/GenBank/DDBJ databases">
        <title>Bird 10,000 Genomes (B10K) Project - Family phase.</title>
        <authorList>
            <person name="Zhang G."/>
        </authorList>
    </citation>
    <scope>NUCLEOTIDE SEQUENCE</scope>
    <source>
        <strain evidence="3">B10K-DU-002-55</strain>
        <tissue evidence="3">Muscle</tissue>
    </source>
</reference>
<dbReference type="InterPro" id="IPR010011">
    <property type="entry name" value="NCO_DUF1518"/>
</dbReference>
<dbReference type="SMART" id="SM01151">
    <property type="entry name" value="DUF1518"/>
    <property type="match status" value="1"/>
</dbReference>
<dbReference type="GO" id="GO:0003713">
    <property type="term" value="F:transcription coactivator activity"/>
    <property type="evidence" value="ECO:0007669"/>
    <property type="project" value="InterPro"/>
</dbReference>
<comment type="caution">
    <text evidence="3">The sequence shown here is derived from an EMBL/GenBank/DDBJ whole genome shotgun (WGS) entry which is preliminary data.</text>
</comment>
<feature type="compositionally biased region" description="Low complexity" evidence="1">
    <location>
        <begin position="80"/>
        <end position="91"/>
    </location>
</feature>
<evidence type="ECO:0000313" key="3">
    <source>
        <dbReference type="EMBL" id="NWI48998.1"/>
    </source>
</evidence>
<feature type="domain" description="DUF1518" evidence="2">
    <location>
        <begin position="2"/>
        <end position="50"/>
    </location>
</feature>
<dbReference type="Proteomes" id="UP000642973">
    <property type="component" value="Unassembled WGS sequence"/>
</dbReference>
<dbReference type="GO" id="GO:0045944">
    <property type="term" value="P:positive regulation of transcription by RNA polymerase II"/>
    <property type="evidence" value="ECO:0007669"/>
    <property type="project" value="TreeGrafter"/>
</dbReference>
<name>A0A851BXB0_CALVR</name>
<keyword evidence="4" id="KW-1185">Reference proteome</keyword>
<evidence type="ECO:0000259" key="2">
    <source>
        <dbReference type="SMART" id="SM01151"/>
    </source>
</evidence>
<evidence type="ECO:0000313" key="4">
    <source>
        <dbReference type="Proteomes" id="UP000642973"/>
    </source>
</evidence>
<accession>A0A851BXB0</accession>
<feature type="compositionally biased region" description="Pro residues" evidence="1">
    <location>
        <begin position="41"/>
        <end position="57"/>
    </location>
</feature>